<dbReference type="Pfam" id="PF00383">
    <property type="entry name" value="dCMP_cyt_deam_1"/>
    <property type="match status" value="1"/>
</dbReference>
<reference evidence="2 3" key="1">
    <citation type="journal article" date="2014" name="Proc. Natl. Acad. Sci. U.S.A.">
        <title>Trajectory and genomic determinants of fungal-pathogen speciation and host adaptation.</title>
        <authorList>
            <person name="Hu X."/>
            <person name="Xiao G."/>
            <person name="Zheng P."/>
            <person name="Shang Y."/>
            <person name="Su Y."/>
            <person name="Zhang X."/>
            <person name="Liu X."/>
            <person name="Zhan S."/>
            <person name="St Leger R.J."/>
            <person name="Wang C."/>
        </authorList>
    </citation>
    <scope>NUCLEOTIDE SEQUENCE [LARGE SCALE GENOMIC DNA]</scope>
    <source>
        <strain evidence="2 3">ARSEF 1941</strain>
    </source>
</reference>
<dbReference type="AlphaFoldDB" id="A0A0B2WPK1"/>
<dbReference type="OrthoDB" id="408702at2759"/>
<sequence>MSRQKNHALDRARVIRHRFARRQVPRAAPNLTLRNVTPHPVILCSRHNQLSKSTPFSPVIERAKAMKKLISRLIAATTIGLLAREPSRACFANGADAPDIPPETRSYWMRRATATLFEVTGSPCPMQAFGTVVVNHTAGGLGELVCVGANDVQSGNPTLHGEMAAIGNCSAILTDPNGRYKLSGREALKAWAELTLYTNAEPCPMCASAIRWAGFREVVFGSSIESLRARHWRIMTLPAEELFKYTTDLPAGRTAIVGGVLANETDPYFSWQYTRGASCPRGCQMEGSKCSPATGGSANSEHRDALGHDWGWLKRSV</sequence>
<dbReference type="STRING" id="1081103.A0A0B2WPK1"/>
<dbReference type="InterPro" id="IPR016193">
    <property type="entry name" value="Cytidine_deaminase-like"/>
</dbReference>
<dbReference type="GO" id="GO:0002100">
    <property type="term" value="P:tRNA wobble adenosine to inosine editing"/>
    <property type="evidence" value="ECO:0007669"/>
    <property type="project" value="TreeGrafter"/>
</dbReference>
<name>A0A0B2WPK1_METAS</name>
<dbReference type="PROSITE" id="PS51747">
    <property type="entry name" value="CYT_DCMP_DEAMINASES_2"/>
    <property type="match status" value="1"/>
</dbReference>
<dbReference type="Proteomes" id="UP000030816">
    <property type="component" value="Unassembled WGS sequence"/>
</dbReference>
<protein>
    <submittedName>
        <fullName evidence="2">Nucleoside deaminase</fullName>
    </submittedName>
</protein>
<dbReference type="HOGENOM" id="CLU_025810_0_0_1"/>
<gene>
    <name evidence="2" type="ORF">MAM_04360</name>
</gene>
<dbReference type="PANTHER" id="PTHR11079">
    <property type="entry name" value="CYTOSINE DEAMINASE FAMILY MEMBER"/>
    <property type="match status" value="1"/>
</dbReference>
<dbReference type="EMBL" id="AZHE01000009">
    <property type="protein sequence ID" value="KHN97971.1"/>
    <property type="molecule type" value="Genomic_DNA"/>
</dbReference>
<proteinExistence type="predicted"/>
<comment type="caution">
    <text evidence="2">The sequence shown here is derived from an EMBL/GenBank/DDBJ whole genome shotgun (WGS) entry which is preliminary data.</text>
</comment>
<evidence type="ECO:0000313" key="2">
    <source>
        <dbReference type="EMBL" id="KHN97971.1"/>
    </source>
</evidence>
<dbReference type="GeneID" id="63738815"/>
<dbReference type="InterPro" id="IPR002125">
    <property type="entry name" value="CMP_dCMP_dom"/>
</dbReference>
<organism evidence="2 3">
    <name type="scientific">Metarhizium album (strain ARSEF 1941)</name>
    <dbReference type="NCBI Taxonomy" id="1081103"/>
    <lineage>
        <taxon>Eukaryota</taxon>
        <taxon>Fungi</taxon>
        <taxon>Dikarya</taxon>
        <taxon>Ascomycota</taxon>
        <taxon>Pezizomycotina</taxon>
        <taxon>Sordariomycetes</taxon>
        <taxon>Hypocreomycetidae</taxon>
        <taxon>Hypocreales</taxon>
        <taxon>Clavicipitaceae</taxon>
        <taxon>Metarhizium</taxon>
    </lineage>
</organism>
<evidence type="ECO:0000313" key="3">
    <source>
        <dbReference type="Proteomes" id="UP000030816"/>
    </source>
</evidence>
<dbReference type="PANTHER" id="PTHR11079:SF203">
    <property type="entry name" value="CMP_DCMP-TYPE DEAMINASE DOMAIN-CONTAINING PROTEIN"/>
    <property type="match status" value="1"/>
</dbReference>
<dbReference type="Gene3D" id="3.40.140.10">
    <property type="entry name" value="Cytidine Deaminase, domain 2"/>
    <property type="match status" value="1"/>
</dbReference>
<evidence type="ECO:0000259" key="1">
    <source>
        <dbReference type="PROSITE" id="PS51747"/>
    </source>
</evidence>
<dbReference type="CDD" id="cd01285">
    <property type="entry name" value="nucleoside_deaminase"/>
    <property type="match status" value="1"/>
</dbReference>
<dbReference type="RefSeq" id="XP_040679037.1">
    <property type="nucleotide sequence ID" value="XM_040823158.1"/>
</dbReference>
<dbReference type="SUPFAM" id="SSF53927">
    <property type="entry name" value="Cytidine deaminase-like"/>
    <property type="match status" value="1"/>
</dbReference>
<dbReference type="GO" id="GO:0052717">
    <property type="term" value="F:tRNA-specific adenosine-34 deaminase activity"/>
    <property type="evidence" value="ECO:0007669"/>
    <property type="project" value="TreeGrafter"/>
</dbReference>
<feature type="domain" description="CMP/dCMP-type deaminase" evidence="1">
    <location>
        <begin position="103"/>
        <end position="243"/>
    </location>
</feature>
<keyword evidence="3" id="KW-1185">Reference proteome</keyword>
<accession>A0A0B2WPK1</accession>